<dbReference type="InterPro" id="IPR011990">
    <property type="entry name" value="TPR-like_helical_dom_sf"/>
</dbReference>
<dbReference type="Pfam" id="PF10373">
    <property type="entry name" value="EST1_DNA_bind"/>
    <property type="match status" value="1"/>
</dbReference>
<dbReference type="Gene3D" id="1.25.40.10">
    <property type="entry name" value="Tetratricopeptide repeat domain"/>
    <property type="match status" value="1"/>
</dbReference>
<evidence type="ECO:0000313" key="3">
    <source>
        <dbReference type="EMBL" id="GIY64505.1"/>
    </source>
</evidence>
<reference evidence="3 4" key="1">
    <citation type="submission" date="2021-06" db="EMBL/GenBank/DDBJ databases">
        <title>Caerostris extrusa draft genome.</title>
        <authorList>
            <person name="Kono N."/>
            <person name="Arakawa K."/>
        </authorList>
    </citation>
    <scope>NUCLEOTIDE SEQUENCE [LARGE SCALE GENOMIC DNA]</scope>
</reference>
<evidence type="ECO:0000313" key="4">
    <source>
        <dbReference type="Proteomes" id="UP001054945"/>
    </source>
</evidence>
<protein>
    <submittedName>
        <fullName evidence="3">Telomerase-binding protein EST1A</fullName>
    </submittedName>
</protein>
<sequence>MLEVENISGIIIPDYLKCLLISVQKVLIYLGDLSRYKEQLTQSPNYGKARSYYLKAQQIAPKNGKPYNQLAILACFTRQSLLALFEEAKKRYEAYDKTRPKENDYTEEDDSGRCEIWIKPDGSSNHHSVYSSELANLSDMDINKRFIISFLHVHGKLFTKVGMENFSEVLNIMVQEFENLLQRSPLLLTTGRLQQLIAVNIFSVMKSLKKGYEHEDRSLFQEQAVYTFMVIMSLLMERCVYLINIFTPNPEEPNKKLFVRNLLQFYQLLKYGLIGCHVKNLSTMTVFSKSLNIRSNKDVWTSFC</sequence>
<keyword evidence="1" id="KW-0866">Nonsense-mediated mRNA decay</keyword>
<feature type="domain" description="DNA/RNA-binding" evidence="2">
    <location>
        <begin position="78"/>
        <end position="245"/>
    </location>
</feature>
<dbReference type="GO" id="GO:0005697">
    <property type="term" value="C:telomerase holoenzyme complex"/>
    <property type="evidence" value="ECO:0007669"/>
    <property type="project" value="TreeGrafter"/>
</dbReference>
<dbReference type="GO" id="GO:0000184">
    <property type="term" value="P:nuclear-transcribed mRNA catabolic process, nonsense-mediated decay"/>
    <property type="evidence" value="ECO:0007669"/>
    <property type="project" value="UniProtKB-KW"/>
</dbReference>
<evidence type="ECO:0000256" key="1">
    <source>
        <dbReference type="ARBA" id="ARBA00023161"/>
    </source>
</evidence>
<dbReference type="Proteomes" id="UP001054945">
    <property type="component" value="Unassembled WGS sequence"/>
</dbReference>
<dbReference type="SUPFAM" id="SSF48452">
    <property type="entry name" value="TPR-like"/>
    <property type="match status" value="1"/>
</dbReference>
<evidence type="ECO:0000259" key="2">
    <source>
        <dbReference type="Pfam" id="PF10373"/>
    </source>
</evidence>
<dbReference type="InterPro" id="IPR045153">
    <property type="entry name" value="Est1/Ebs1-like"/>
</dbReference>
<dbReference type="EMBL" id="BPLR01013889">
    <property type="protein sequence ID" value="GIY64505.1"/>
    <property type="molecule type" value="Genomic_DNA"/>
</dbReference>
<proteinExistence type="predicted"/>
<name>A0AAV4V3I3_CAEEX</name>
<dbReference type="AlphaFoldDB" id="A0AAV4V3I3"/>
<gene>
    <name evidence="3" type="primary">Smg6</name>
    <name evidence="3" type="ORF">CEXT_513931</name>
</gene>
<comment type="caution">
    <text evidence="3">The sequence shown here is derived from an EMBL/GenBank/DDBJ whole genome shotgun (WGS) entry which is preliminary data.</text>
</comment>
<dbReference type="GO" id="GO:0042162">
    <property type="term" value="F:telomeric DNA binding"/>
    <property type="evidence" value="ECO:0007669"/>
    <property type="project" value="TreeGrafter"/>
</dbReference>
<dbReference type="InterPro" id="IPR018834">
    <property type="entry name" value="DNA/RNA-bd_Est1-type"/>
</dbReference>
<accession>A0AAV4V3I3</accession>
<dbReference type="PANTHER" id="PTHR15696:SF0">
    <property type="entry name" value="TELOMERASE-BINDING PROTEIN EST1A"/>
    <property type="match status" value="1"/>
</dbReference>
<dbReference type="PANTHER" id="PTHR15696">
    <property type="entry name" value="SMG-7 SUPPRESSOR WITH MORPHOLOGICAL EFFECT ON GENITALIA PROTEIN 7"/>
    <property type="match status" value="1"/>
</dbReference>
<dbReference type="GO" id="GO:0070034">
    <property type="term" value="F:telomerase RNA binding"/>
    <property type="evidence" value="ECO:0007669"/>
    <property type="project" value="TreeGrafter"/>
</dbReference>
<keyword evidence="4" id="KW-1185">Reference proteome</keyword>
<organism evidence="3 4">
    <name type="scientific">Caerostris extrusa</name>
    <name type="common">Bark spider</name>
    <name type="synonym">Caerostris bankana</name>
    <dbReference type="NCBI Taxonomy" id="172846"/>
    <lineage>
        <taxon>Eukaryota</taxon>
        <taxon>Metazoa</taxon>
        <taxon>Ecdysozoa</taxon>
        <taxon>Arthropoda</taxon>
        <taxon>Chelicerata</taxon>
        <taxon>Arachnida</taxon>
        <taxon>Araneae</taxon>
        <taxon>Araneomorphae</taxon>
        <taxon>Entelegynae</taxon>
        <taxon>Araneoidea</taxon>
        <taxon>Araneidae</taxon>
        <taxon>Caerostris</taxon>
    </lineage>
</organism>